<dbReference type="Pfam" id="PF00717">
    <property type="entry name" value="Peptidase_S24"/>
    <property type="match status" value="1"/>
</dbReference>
<dbReference type="PANTHER" id="PTHR40661">
    <property type="match status" value="1"/>
</dbReference>
<dbReference type="SUPFAM" id="SSF51306">
    <property type="entry name" value="LexA/Signal peptidase"/>
    <property type="match status" value="1"/>
</dbReference>
<dbReference type="AlphaFoldDB" id="A0A1X7K503"/>
<evidence type="ECO:0000256" key="1">
    <source>
        <dbReference type="ARBA" id="ARBA00023015"/>
    </source>
</evidence>
<keyword evidence="6" id="KW-1185">Reference proteome</keyword>
<dbReference type="InterPro" id="IPR036286">
    <property type="entry name" value="LexA/Signal_pep-like_sf"/>
</dbReference>
<sequence length="244" mass="27516">MIVDRILQLIDFKGINKSQFYKQTGLSNGFLDKVKDIGSSKLENILKTYTDISAEWLLTGNGSMIKPIQKQMIGYTGEQQPSSDKPPIQGETKSEYLLRTDHRRMEQLVPLYNIEASAGLVQLFGRDQTTPIDYISIPNLPACDGAIYVTGDSMYPLLKSGDIVMYKQVLDVFNSLFWGEMYIVHIDIDGDAFTTVKYVHRSDQGTDYIKLVSQNQHHSPKEVHLKHVKAAALVKASIRINSMI</sequence>
<evidence type="ECO:0000259" key="4">
    <source>
        <dbReference type="Pfam" id="PF00717"/>
    </source>
</evidence>
<protein>
    <submittedName>
        <fullName evidence="5">Phage repressor protein C, contains Cro/C1-type HTH and peptisase s24 domains</fullName>
    </submittedName>
</protein>
<keyword evidence="2" id="KW-0238">DNA-binding</keyword>
<dbReference type="RefSeq" id="WP_085473285.1">
    <property type="nucleotide sequence ID" value="NZ_FXAU01000004.1"/>
</dbReference>
<dbReference type="InterPro" id="IPR039418">
    <property type="entry name" value="LexA-like"/>
</dbReference>
<dbReference type="InterPro" id="IPR015927">
    <property type="entry name" value="Peptidase_S24_S26A/B/C"/>
</dbReference>
<evidence type="ECO:0000256" key="3">
    <source>
        <dbReference type="ARBA" id="ARBA00023163"/>
    </source>
</evidence>
<keyword evidence="3" id="KW-0804">Transcription</keyword>
<dbReference type="EMBL" id="FXAU01000004">
    <property type="protein sequence ID" value="SMG35819.1"/>
    <property type="molecule type" value="Genomic_DNA"/>
</dbReference>
<dbReference type="OrthoDB" id="796548at2"/>
<gene>
    <name evidence="5" type="ORF">SAMN05660862_2554</name>
</gene>
<dbReference type="STRING" id="561061.SAMN05660862_2554"/>
<name>A0A1X7K503_9SPHI</name>
<accession>A0A1X7K503</accession>
<evidence type="ECO:0000313" key="5">
    <source>
        <dbReference type="EMBL" id="SMG35819.1"/>
    </source>
</evidence>
<proteinExistence type="predicted"/>
<keyword evidence="1" id="KW-0805">Transcription regulation</keyword>
<dbReference type="CDD" id="cd06529">
    <property type="entry name" value="S24_LexA-like"/>
    <property type="match status" value="1"/>
</dbReference>
<dbReference type="Gene3D" id="2.10.109.10">
    <property type="entry name" value="Umud Fragment, subunit A"/>
    <property type="match status" value="1"/>
</dbReference>
<reference evidence="5 6" key="1">
    <citation type="submission" date="2017-04" db="EMBL/GenBank/DDBJ databases">
        <authorList>
            <person name="Afonso C.L."/>
            <person name="Miller P.J."/>
            <person name="Scott M.A."/>
            <person name="Spackman E."/>
            <person name="Goraichik I."/>
            <person name="Dimitrov K.M."/>
            <person name="Suarez D.L."/>
            <person name="Swayne D.E."/>
        </authorList>
    </citation>
    <scope>NUCLEOTIDE SEQUENCE [LARGE SCALE GENOMIC DNA]</scope>
    <source>
        <strain evidence="5 6">DSM 22418</strain>
    </source>
</reference>
<evidence type="ECO:0000256" key="2">
    <source>
        <dbReference type="ARBA" id="ARBA00023125"/>
    </source>
</evidence>
<organism evidence="5 6">
    <name type="scientific">Sphingobacterium psychroaquaticum</name>
    <dbReference type="NCBI Taxonomy" id="561061"/>
    <lineage>
        <taxon>Bacteria</taxon>
        <taxon>Pseudomonadati</taxon>
        <taxon>Bacteroidota</taxon>
        <taxon>Sphingobacteriia</taxon>
        <taxon>Sphingobacteriales</taxon>
        <taxon>Sphingobacteriaceae</taxon>
        <taxon>Sphingobacterium</taxon>
    </lineage>
</organism>
<evidence type="ECO:0000313" key="6">
    <source>
        <dbReference type="Proteomes" id="UP000192980"/>
    </source>
</evidence>
<feature type="domain" description="Peptidase S24/S26A/S26B/S26C" evidence="4">
    <location>
        <begin position="111"/>
        <end position="225"/>
    </location>
</feature>
<dbReference type="Proteomes" id="UP000192980">
    <property type="component" value="Unassembled WGS sequence"/>
</dbReference>
<dbReference type="GO" id="GO:0003677">
    <property type="term" value="F:DNA binding"/>
    <property type="evidence" value="ECO:0007669"/>
    <property type="project" value="UniProtKB-KW"/>
</dbReference>
<dbReference type="PANTHER" id="PTHR40661:SF1">
    <property type="entry name" value="HTH CRO_C1-TYPE DOMAIN-CONTAINING PROTEIN"/>
    <property type="match status" value="1"/>
</dbReference>